<proteinExistence type="predicted"/>
<dbReference type="EMBL" id="QJJS01000011">
    <property type="protein sequence ID" value="PXW94980.1"/>
    <property type="molecule type" value="Genomic_DNA"/>
</dbReference>
<organism evidence="1 2">
    <name type="scientific">Sphaerotilus hippei</name>
    <dbReference type="NCBI Taxonomy" id="744406"/>
    <lineage>
        <taxon>Bacteria</taxon>
        <taxon>Pseudomonadati</taxon>
        <taxon>Pseudomonadota</taxon>
        <taxon>Betaproteobacteria</taxon>
        <taxon>Burkholderiales</taxon>
        <taxon>Sphaerotilaceae</taxon>
        <taxon>Sphaerotilus</taxon>
    </lineage>
</organism>
<sequence length="34" mass="3691">MLGAIAGDIIGSVAEAWFGLPDEMRRVLKRLYAA</sequence>
<accession>A0A318H9F9</accession>
<evidence type="ECO:0008006" key="3">
    <source>
        <dbReference type="Google" id="ProtNLM"/>
    </source>
</evidence>
<gene>
    <name evidence="1" type="ORF">C7444_11163</name>
</gene>
<dbReference type="AlphaFoldDB" id="A0A318H9F9"/>
<name>A0A318H9F9_9BURK</name>
<evidence type="ECO:0000313" key="2">
    <source>
        <dbReference type="Proteomes" id="UP000247811"/>
    </source>
</evidence>
<protein>
    <recommendedName>
        <fullName evidence="3">ADP-ribosylglycohydrolase</fullName>
    </recommendedName>
</protein>
<dbReference type="Proteomes" id="UP000247811">
    <property type="component" value="Unassembled WGS sequence"/>
</dbReference>
<keyword evidence="2" id="KW-1185">Reference proteome</keyword>
<reference evidence="1 2" key="1">
    <citation type="submission" date="2018-05" db="EMBL/GenBank/DDBJ databases">
        <title>Genomic Encyclopedia of Type Strains, Phase IV (KMG-IV): sequencing the most valuable type-strain genomes for metagenomic binning, comparative biology and taxonomic classification.</title>
        <authorList>
            <person name="Goeker M."/>
        </authorList>
    </citation>
    <scope>NUCLEOTIDE SEQUENCE [LARGE SCALE GENOMIC DNA]</scope>
    <source>
        <strain evidence="1 2">DSM 566</strain>
    </source>
</reference>
<comment type="caution">
    <text evidence="1">The sequence shown here is derived from an EMBL/GenBank/DDBJ whole genome shotgun (WGS) entry which is preliminary data.</text>
</comment>
<evidence type="ECO:0000313" key="1">
    <source>
        <dbReference type="EMBL" id="PXW94980.1"/>
    </source>
</evidence>